<gene>
    <name evidence="2" type="ORF">KFE25_005751</name>
</gene>
<accession>A0A8J5X9W8</accession>
<dbReference type="PANTHER" id="PTHR11215">
    <property type="entry name" value="METAL DEPENDENT HYDROLASE - RELATED"/>
    <property type="match status" value="1"/>
</dbReference>
<dbReference type="PANTHER" id="PTHR11215:SF1">
    <property type="entry name" value="MYG1 EXONUCLEASE"/>
    <property type="match status" value="1"/>
</dbReference>
<name>A0A8J5X9W8_DIALT</name>
<dbReference type="InterPro" id="IPR003226">
    <property type="entry name" value="MYG1_exonuclease"/>
</dbReference>
<proteinExistence type="inferred from homology"/>
<comment type="caution">
    <text evidence="2">The sequence shown here is derived from an EMBL/GenBank/DDBJ whole genome shotgun (WGS) entry which is preliminary data.</text>
</comment>
<dbReference type="GO" id="GO:0005737">
    <property type="term" value="C:cytoplasm"/>
    <property type="evidence" value="ECO:0007669"/>
    <property type="project" value="TreeGrafter"/>
</dbReference>
<evidence type="ECO:0000313" key="3">
    <source>
        <dbReference type="Proteomes" id="UP000751190"/>
    </source>
</evidence>
<dbReference type="Pfam" id="PF03690">
    <property type="entry name" value="MYG1_exonuc"/>
    <property type="match status" value="1"/>
</dbReference>
<dbReference type="EMBL" id="JAGTXO010000043">
    <property type="protein sequence ID" value="KAG8459240.1"/>
    <property type="molecule type" value="Genomic_DNA"/>
</dbReference>
<evidence type="ECO:0000313" key="2">
    <source>
        <dbReference type="EMBL" id="KAG8459240.1"/>
    </source>
</evidence>
<dbReference type="GO" id="GO:0005634">
    <property type="term" value="C:nucleus"/>
    <property type="evidence" value="ECO:0007669"/>
    <property type="project" value="TreeGrafter"/>
</dbReference>
<dbReference type="Proteomes" id="UP000751190">
    <property type="component" value="Unassembled WGS sequence"/>
</dbReference>
<dbReference type="OMA" id="FHCDEVV"/>
<reference evidence="2" key="1">
    <citation type="submission" date="2021-05" db="EMBL/GenBank/DDBJ databases">
        <title>The genome of the haptophyte Pavlova lutheri (Diacronema luteri, Pavlovales) - a model for lipid biosynthesis in eukaryotic algae.</title>
        <authorList>
            <person name="Hulatt C.J."/>
            <person name="Posewitz M.C."/>
        </authorList>
    </citation>
    <scope>NUCLEOTIDE SEQUENCE</scope>
    <source>
        <strain evidence="2">NIVA-4/92</strain>
    </source>
</reference>
<dbReference type="AlphaFoldDB" id="A0A8J5X9W8"/>
<sequence>MHVVKRPRYAPRLDSALELVRALRVHSAAPSPAPRLLGTHDGHFHCDEALACAMLAMLPTFRSHELMRTRDAAALAACDVLVDVGGVYDPASHRYDHHQRGFSESLSECGRSVKLSSAGLVWRHHGLELLRELTRPEALPESDLRVLYNKVYGGFIEHIDGIDNGIEAGVGGKAYSVSTSLSARVGYLNPAWNEDVSADDTNALFAQAMELAAGELVSCVLRLCTEWWPARAIVARALDESEAAAAQLSGSERSARRQLLLLDGGGCPWQAHLLALEAERGVQPAACIKYVLYADARAQWRVQAVPQEEGSFSSKLPLPEPWRGLRDGSLSDAAAIPGCVFVHAAGFIGGHETKEGAMQLASKALTLLGAC</sequence>
<comment type="similarity">
    <text evidence="1">Belongs to the MYG1 family.</text>
</comment>
<dbReference type="OrthoDB" id="10265310at2759"/>
<protein>
    <submittedName>
        <fullName evidence="2">Uncharacterized protein</fullName>
    </submittedName>
</protein>
<keyword evidence="3" id="KW-1185">Reference proteome</keyword>
<evidence type="ECO:0000256" key="1">
    <source>
        <dbReference type="ARBA" id="ARBA00010105"/>
    </source>
</evidence>
<organism evidence="2 3">
    <name type="scientific">Diacronema lutheri</name>
    <name type="common">Unicellular marine alga</name>
    <name type="synonym">Monochrysis lutheri</name>
    <dbReference type="NCBI Taxonomy" id="2081491"/>
    <lineage>
        <taxon>Eukaryota</taxon>
        <taxon>Haptista</taxon>
        <taxon>Haptophyta</taxon>
        <taxon>Pavlovophyceae</taxon>
        <taxon>Pavlovales</taxon>
        <taxon>Pavlovaceae</taxon>
        <taxon>Diacronema</taxon>
    </lineage>
</organism>